<reference evidence="1 2" key="1">
    <citation type="submission" date="2016-10" db="EMBL/GenBank/DDBJ databases">
        <authorList>
            <person name="de Groot N.N."/>
        </authorList>
    </citation>
    <scope>NUCLEOTIDE SEQUENCE [LARGE SCALE GENOMIC DNA]</scope>
    <source>
        <strain evidence="1 2">DSM 44993</strain>
    </source>
</reference>
<organism evidence="1 2">
    <name type="scientific">Amycolatopsis saalfeldensis</name>
    <dbReference type="NCBI Taxonomy" id="394193"/>
    <lineage>
        <taxon>Bacteria</taxon>
        <taxon>Bacillati</taxon>
        <taxon>Actinomycetota</taxon>
        <taxon>Actinomycetes</taxon>
        <taxon>Pseudonocardiales</taxon>
        <taxon>Pseudonocardiaceae</taxon>
        <taxon>Amycolatopsis</taxon>
    </lineage>
</organism>
<accession>A0A1H8YJR0</accession>
<dbReference type="AlphaFoldDB" id="A0A1H8YJR0"/>
<keyword evidence="2" id="KW-1185">Reference proteome</keyword>
<dbReference type="STRING" id="394193.SAMN04489732_120107"/>
<evidence type="ECO:0000313" key="1">
    <source>
        <dbReference type="EMBL" id="SEP52444.1"/>
    </source>
</evidence>
<dbReference type="EMBL" id="FOEF01000020">
    <property type="protein sequence ID" value="SEP52444.1"/>
    <property type="molecule type" value="Genomic_DNA"/>
</dbReference>
<gene>
    <name evidence="1" type="ORF">SAMN04489732_120107</name>
</gene>
<proteinExistence type="predicted"/>
<evidence type="ECO:0000313" key="2">
    <source>
        <dbReference type="Proteomes" id="UP000198582"/>
    </source>
</evidence>
<sequence>MSNPATRRDLLLATLADIQGETELLEDRVREVSESVATVHSGLAVHTTSITAYLVMVNRRLSALLGLVRVIGSERGRRWHSE</sequence>
<protein>
    <submittedName>
        <fullName evidence="1">Uncharacterized protein</fullName>
    </submittedName>
</protein>
<dbReference type="Proteomes" id="UP000198582">
    <property type="component" value="Unassembled WGS sequence"/>
</dbReference>
<name>A0A1H8YJR0_9PSEU</name>
<dbReference type="RefSeq" id="WP_091625711.1">
    <property type="nucleotide sequence ID" value="NZ_FOEF01000020.1"/>
</dbReference>